<dbReference type="InterPro" id="IPR046348">
    <property type="entry name" value="SIS_dom_sf"/>
</dbReference>
<comment type="similarity">
    <text evidence="4 11">Belongs to the transaldolase family. Type 2 subfamily.</text>
</comment>
<dbReference type="Pfam" id="PF00342">
    <property type="entry name" value="PGI"/>
    <property type="match status" value="1"/>
</dbReference>
<dbReference type="InParanoid" id="E8N5W8"/>
<dbReference type="InterPro" id="IPR004732">
    <property type="entry name" value="Transaldolase_2"/>
</dbReference>
<keyword evidence="8 11" id="KW-0570">Pentose shunt</keyword>
<accession>E8N5W8</accession>
<dbReference type="HOGENOM" id="CLU_013922_0_0_0"/>
<gene>
    <name evidence="11" type="primary">tal</name>
    <name evidence="13" type="synonym">tal/pgi</name>
    <name evidence="13" type="ordered locus">ANT_18060</name>
</gene>
<dbReference type="CDD" id="cd00955">
    <property type="entry name" value="Transaldolase_like"/>
    <property type="match status" value="1"/>
</dbReference>
<comment type="pathway">
    <text evidence="3 11">Carbohydrate degradation; pentose phosphate pathway; D-glyceraldehyde 3-phosphate and beta-D-fructose 6-phosphate from D-ribose 5-phosphate and D-xylulose 5-phosphate (non-oxidative stage): step 2/3.</text>
</comment>
<evidence type="ECO:0000256" key="8">
    <source>
        <dbReference type="ARBA" id="ARBA00023126"/>
    </source>
</evidence>
<dbReference type="UniPathway" id="UPA00109">
    <property type="reaction ID" value="UER00181"/>
</dbReference>
<keyword evidence="9 11" id="KW-0704">Schiff base</keyword>
<proteinExistence type="inferred from homology"/>
<keyword evidence="12 13" id="KW-0413">Isomerase</keyword>
<dbReference type="GO" id="GO:0006096">
    <property type="term" value="P:glycolytic process"/>
    <property type="evidence" value="ECO:0007669"/>
    <property type="project" value="UniProtKB-UniPathway"/>
</dbReference>
<dbReference type="UniPathway" id="UPA00115">
    <property type="reaction ID" value="UER00414"/>
</dbReference>
<evidence type="ECO:0000256" key="10">
    <source>
        <dbReference type="ARBA" id="ARBA00048810"/>
    </source>
</evidence>
<dbReference type="InterPro" id="IPR001672">
    <property type="entry name" value="G6P_Isomerase"/>
</dbReference>
<evidence type="ECO:0000256" key="3">
    <source>
        <dbReference type="ARBA" id="ARBA00004857"/>
    </source>
</evidence>
<protein>
    <recommendedName>
        <fullName evidence="5 11">Transaldolase</fullName>
        <ecNumber evidence="5 11">2.2.1.2</ecNumber>
    </recommendedName>
</protein>
<name>E8N5W8_ANATU</name>
<comment type="similarity">
    <text evidence="12">Belongs to the GPI family.</text>
</comment>
<dbReference type="Gene3D" id="3.40.50.10490">
    <property type="entry name" value="Glucose-6-phosphate isomerase like protein, domain 1"/>
    <property type="match status" value="3"/>
</dbReference>
<dbReference type="GO" id="GO:0005737">
    <property type="term" value="C:cytoplasm"/>
    <property type="evidence" value="ECO:0007669"/>
    <property type="project" value="UniProtKB-SubCell"/>
</dbReference>
<keyword evidence="6 11" id="KW-0963">Cytoplasm</keyword>
<comment type="function">
    <text evidence="1 11">Transaldolase is important for the balance of metabolites in the pentose-phosphate pathway.</text>
</comment>
<organism evidence="13 14">
    <name type="scientific">Anaerolinea thermophila (strain DSM 14523 / JCM 11388 / NBRC 100420 / UNI-1)</name>
    <dbReference type="NCBI Taxonomy" id="926569"/>
    <lineage>
        <taxon>Bacteria</taxon>
        <taxon>Bacillati</taxon>
        <taxon>Chloroflexota</taxon>
        <taxon>Anaerolineae</taxon>
        <taxon>Anaerolineales</taxon>
        <taxon>Anaerolineaceae</taxon>
        <taxon>Anaerolinea</taxon>
    </lineage>
</organism>
<dbReference type="InterPro" id="IPR018225">
    <property type="entry name" value="Transaldolase_AS"/>
</dbReference>
<dbReference type="InterPro" id="IPR001585">
    <property type="entry name" value="TAL/FSA"/>
</dbReference>
<dbReference type="PROSITE" id="PS01054">
    <property type="entry name" value="TRANSALDOLASE_1"/>
    <property type="match status" value="1"/>
</dbReference>
<comment type="catalytic activity">
    <reaction evidence="12">
        <text>alpha-D-glucose 6-phosphate = beta-D-fructose 6-phosphate</text>
        <dbReference type="Rhea" id="RHEA:11816"/>
        <dbReference type="ChEBI" id="CHEBI:57634"/>
        <dbReference type="ChEBI" id="CHEBI:58225"/>
        <dbReference type="EC" id="5.3.1.9"/>
    </reaction>
</comment>
<dbReference type="GO" id="GO:0004801">
    <property type="term" value="F:transaldolase activity"/>
    <property type="evidence" value="ECO:0007669"/>
    <property type="project" value="UniProtKB-UniRule"/>
</dbReference>
<evidence type="ECO:0000256" key="5">
    <source>
        <dbReference type="ARBA" id="ARBA00013151"/>
    </source>
</evidence>
<dbReference type="STRING" id="926569.ANT_18060"/>
<evidence type="ECO:0000256" key="2">
    <source>
        <dbReference type="ARBA" id="ARBA00004496"/>
    </source>
</evidence>
<evidence type="ECO:0000256" key="6">
    <source>
        <dbReference type="ARBA" id="ARBA00022490"/>
    </source>
</evidence>
<dbReference type="OrthoDB" id="140919at2"/>
<evidence type="ECO:0000256" key="7">
    <source>
        <dbReference type="ARBA" id="ARBA00022679"/>
    </source>
</evidence>
<sequence>MSNRFQQLMQVGQSLWYDNIQRSLIKNGTLKRMIEEGEIRGITSNPTIFNLAISKSQDYDSAIAPMAWAGWSAEQIFYQLAVEDIQSAADLFLPLYEKSDRADGYVSLEVSPYLARDAQATVREALELWKRVDRPNLMIKIPATREGLEAIREAIAQGINVNVTLIFSLERYREVIEAYLSGLEKRVNAGLPVDRIASVASFFVSRVDTKVDALLEKLIAEGNLTEEEACSLMGKTAIANAKLAYQIFKETFNSSRFKRLAEKGARVQRPLWASTSTKNPRYRDVLYVEELIGPLTVNTVPPQTLDAFRDHGNVSLTLEEGVEEAKSHLAHLEHLGISMSLVTAQLEEEGVKAFADSFSTLLQTLTQRKEEFNSSLGPLARAVSQRVKVFEETQFIERFHRHDPFLWSSIPEEQEEIRKRMGWLEAPQTSRALVSAIEQFAQEVVEAGFTHAVLLGMGGSSLAPEVLRQVFGVGKIGEHPALDLLILDSTDPAQVLAVESWSPVERTLYIVSSKSGTTIEITAFMEYFWKKAVDRFGSKAGSHFIAITDPGTKLEKIAKERNFRKVFLADPTVGGRNSALTAFGLVPAGLLGINLEEFLSRAEQISRECRPQIPAGRNPGLVLGAILGESALAGRDKVTLLTDALWQPLGAWLEQLIAESSGKRGKGIVPVDLEPLYPADVYGADRLFVYLRSTGEKDDFVNQLVQGDHPVVVITTNDPMDLAGEFYRWEVATAVACSVIGVNSFDQPDVQDNKDRSVKKIQNFHETGVLEQEKPVWEKHGVQVFSTSPIDGLSLKEVVMRFLQNATQGDYIAINAYLPRTPEMQTVLGKLRTWIQQLTGLPTTLGFGPRFLHSTGQLHKGGANNGLFLQITADSQTDVEIPGMNLTFGQLERAQALGDYESLVARGRRVIRIHLGKTPHEILDF</sequence>
<dbReference type="RefSeq" id="WP_013560210.1">
    <property type="nucleotide sequence ID" value="NC_014960.1"/>
</dbReference>
<dbReference type="GO" id="GO:0006098">
    <property type="term" value="P:pentose-phosphate shunt"/>
    <property type="evidence" value="ECO:0007669"/>
    <property type="project" value="UniProtKB-UniRule"/>
</dbReference>
<dbReference type="NCBIfam" id="TIGR00876">
    <property type="entry name" value="tal_mycobact"/>
    <property type="match status" value="1"/>
</dbReference>
<dbReference type="NCBIfam" id="NF007080">
    <property type="entry name" value="PRK09533.1"/>
    <property type="match status" value="1"/>
</dbReference>
<dbReference type="NCBIfam" id="NF002881">
    <property type="entry name" value="PRK03343.1"/>
    <property type="match status" value="1"/>
</dbReference>
<dbReference type="eggNOG" id="COG0176">
    <property type="taxonomic scope" value="Bacteria"/>
</dbReference>
<dbReference type="Pfam" id="PF00923">
    <property type="entry name" value="TAL_FSA"/>
    <property type="match status" value="1"/>
</dbReference>
<dbReference type="PANTHER" id="PTHR10683:SF31">
    <property type="entry name" value="TRANSALDOLASE"/>
    <property type="match status" value="1"/>
</dbReference>
<dbReference type="Proteomes" id="UP000008922">
    <property type="component" value="Chromosome"/>
</dbReference>
<evidence type="ECO:0000256" key="11">
    <source>
        <dbReference type="HAMAP-Rule" id="MF_00493"/>
    </source>
</evidence>
<dbReference type="PRINTS" id="PR00662">
    <property type="entry name" value="G6PISOMERASE"/>
</dbReference>
<dbReference type="eggNOG" id="COG0166">
    <property type="taxonomic scope" value="Bacteria"/>
</dbReference>
<evidence type="ECO:0000313" key="13">
    <source>
        <dbReference type="EMBL" id="BAJ63832.1"/>
    </source>
</evidence>
<reference evidence="13 14" key="1">
    <citation type="submission" date="2010-12" db="EMBL/GenBank/DDBJ databases">
        <title>Whole genome sequence of Anaerolinea thermophila UNI-1.</title>
        <authorList>
            <person name="Narita-Yamada S."/>
            <person name="Kishi E."/>
            <person name="Watanabe Y."/>
            <person name="Takasaki K."/>
            <person name="Ankai A."/>
            <person name="Oguchi A."/>
            <person name="Fukui S."/>
            <person name="Takahashi M."/>
            <person name="Yashiro I."/>
            <person name="Hosoyama A."/>
            <person name="Sekiguchi Y."/>
            <person name="Hanada S."/>
            <person name="Fujita N."/>
        </authorList>
    </citation>
    <scope>NUCLEOTIDE SEQUENCE [LARGE SCALE GENOMIC DNA]</scope>
    <source>
        <strain evidence="14">DSM 14523 / JCM 11388 / NBRC 100420 / UNI-1</strain>
    </source>
</reference>
<dbReference type="HAMAP" id="MF_00493">
    <property type="entry name" value="Transaldolase_2"/>
    <property type="match status" value="1"/>
</dbReference>
<keyword evidence="14" id="KW-1185">Reference proteome</keyword>
<dbReference type="AlphaFoldDB" id="E8N5W8"/>
<comment type="pathway">
    <text evidence="12">Carbohydrate degradation; glycolysis; D-glyceraldehyde 3-phosphate and glycerone phosphate from D-glucose: step 2/4.</text>
</comment>
<dbReference type="GO" id="GO:0004347">
    <property type="term" value="F:glucose-6-phosphate isomerase activity"/>
    <property type="evidence" value="ECO:0007669"/>
    <property type="project" value="UniProtKB-EC"/>
</dbReference>
<evidence type="ECO:0000256" key="12">
    <source>
        <dbReference type="RuleBase" id="RU000612"/>
    </source>
</evidence>
<dbReference type="InterPro" id="IPR013785">
    <property type="entry name" value="Aldolase_TIM"/>
</dbReference>
<keyword evidence="12" id="KW-0312">Gluconeogenesis</keyword>
<comment type="subcellular location">
    <subcellularLocation>
        <location evidence="2 11">Cytoplasm</location>
    </subcellularLocation>
</comment>
<evidence type="ECO:0000313" key="14">
    <source>
        <dbReference type="Proteomes" id="UP000008922"/>
    </source>
</evidence>
<keyword evidence="12" id="KW-0324">Glycolysis</keyword>
<dbReference type="Gene3D" id="3.20.20.70">
    <property type="entry name" value="Aldolase class I"/>
    <property type="match status" value="1"/>
</dbReference>
<dbReference type="EC" id="2.2.1.2" evidence="5 11"/>
<dbReference type="GO" id="GO:0006094">
    <property type="term" value="P:gluconeogenesis"/>
    <property type="evidence" value="ECO:0007669"/>
    <property type="project" value="UniProtKB-KW"/>
</dbReference>
<dbReference type="SUPFAM" id="SSF51569">
    <property type="entry name" value="Aldolase"/>
    <property type="match status" value="1"/>
</dbReference>
<dbReference type="PANTHER" id="PTHR10683">
    <property type="entry name" value="TRANSALDOLASE"/>
    <property type="match status" value="1"/>
</dbReference>
<dbReference type="PROSITE" id="PS51463">
    <property type="entry name" value="P_GLUCOSE_ISOMERASE_3"/>
    <property type="match status" value="1"/>
</dbReference>
<dbReference type="EMBL" id="AP012029">
    <property type="protein sequence ID" value="BAJ63832.1"/>
    <property type="molecule type" value="Genomic_DNA"/>
</dbReference>
<dbReference type="KEGG" id="atm:ANT_18060"/>
<keyword evidence="7 11" id="KW-0808">Transferase</keyword>
<dbReference type="GO" id="GO:0097367">
    <property type="term" value="F:carbohydrate derivative binding"/>
    <property type="evidence" value="ECO:0007669"/>
    <property type="project" value="InterPro"/>
</dbReference>
<evidence type="ECO:0000256" key="9">
    <source>
        <dbReference type="ARBA" id="ARBA00023270"/>
    </source>
</evidence>
<evidence type="ECO:0000256" key="1">
    <source>
        <dbReference type="ARBA" id="ARBA00003518"/>
    </source>
</evidence>
<evidence type="ECO:0000256" key="4">
    <source>
        <dbReference type="ARBA" id="ARBA00008426"/>
    </source>
</evidence>
<dbReference type="SUPFAM" id="SSF53697">
    <property type="entry name" value="SIS domain"/>
    <property type="match status" value="1"/>
</dbReference>
<feature type="active site" description="Schiff-base intermediate with substrate" evidence="11">
    <location>
        <position position="140"/>
    </location>
</feature>
<comment type="catalytic activity">
    <reaction evidence="10 11">
        <text>D-sedoheptulose 7-phosphate + D-glyceraldehyde 3-phosphate = D-erythrose 4-phosphate + beta-D-fructose 6-phosphate</text>
        <dbReference type="Rhea" id="RHEA:17053"/>
        <dbReference type="ChEBI" id="CHEBI:16897"/>
        <dbReference type="ChEBI" id="CHEBI:57483"/>
        <dbReference type="ChEBI" id="CHEBI:57634"/>
        <dbReference type="ChEBI" id="CHEBI:59776"/>
        <dbReference type="EC" id="2.2.1.2"/>
    </reaction>
</comment>